<evidence type="ECO:0000313" key="9">
    <source>
        <dbReference type="Proteomes" id="UP000260790"/>
    </source>
</evidence>
<dbReference type="RefSeq" id="WP_117642434.1">
    <property type="nucleotide sequence ID" value="NZ_JAQFEC010000004.1"/>
</dbReference>
<keyword evidence="5" id="KW-0133">Cell shape</keyword>
<keyword evidence="4" id="KW-0812">Transmembrane</keyword>
<dbReference type="InterPro" id="IPR007227">
    <property type="entry name" value="Cell_shape_determining_MreD"/>
</dbReference>
<reference evidence="8 9" key="1">
    <citation type="submission" date="2018-08" db="EMBL/GenBank/DDBJ databases">
        <title>A genome reference for cultivated species of the human gut microbiota.</title>
        <authorList>
            <person name="Zou Y."/>
            <person name="Xue W."/>
            <person name="Luo G."/>
        </authorList>
    </citation>
    <scope>NUCLEOTIDE SEQUENCE [LARGE SCALE GENOMIC DNA]</scope>
    <source>
        <strain evidence="8 9">TF10-9AT</strain>
    </source>
</reference>
<dbReference type="EMBL" id="QSQR01000002">
    <property type="protein sequence ID" value="RGK47646.1"/>
    <property type="molecule type" value="Genomic_DNA"/>
</dbReference>
<evidence type="ECO:0000256" key="5">
    <source>
        <dbReference type="ARBA" id="ARBA00022960"/>
    </source>
</evidence>
<dbReference type="GO" id="GO:0008360">
    <property type="term" value="P:regulation of cell shape"/>
    <property type="evidence" value="ECO:0007669"/>
    <property type="project" value="UniProtKB-KW"/>
</dbReference>
<keyword evidence="3" id="KW-1003">Cell membrane</keyword>
<accession>A0A3E4MDM2</accession>
<comment type="subcellular location">
    <subcellularLocation>
        <location evidence="1">Cell membrane</location>
        <topology evidence="1">Multi-pass membrane protein</topology>
    </subcellularLocation>
</comment>
<evidence type="ECO:0000313" key="8">
    <source>
        <dbReference type="EMBL" id="RGK47646.1"/>
    </source>
</evidence>
<dbReference type="Proteomes" id="UP000260790">
    <property type="component" value="Unassembled WGS sequence"/>
</dbReference>
<dbReference type="AlphaFoldDB" id="A0A3E4MDM2"/>
<keyword evidence="6" id="KW-1133">Transmembrane helix</keyword>
<evidence type="ECO:0000256" key="1">
    <source>
        <dbReference type="ARBA" id="ARBA00004651"/>
    </source>
</evidence>
<comment type="similarity">
    <text evidence="2">Belongs to the MreD family.</text>
</comment>
<dbReference type="NCBIfam" id="TIGR03426">
    <property type="entry name" value="shape_MreD"/>
    <property type="match status" value="1"/>
</dbReference>
<evidence type="ECO:0000256" key="7">
    <source>
        <dbReference type="ARBA" id="ARBA00023136"/>
    </source>
</evidence>
<keyword evidence="7" id="KW-0472">Membrane</keyword>
<proteinExistence type="inferred from homology"/>
<comment type="caution">
    <text evidence="8">The sequence shown here is derived from an EMBL/GenBank/DDBJ whole genome shotgun (WGS) entry which is preliminary data.</text>
</comment>
<organism evidence="8 9">
    <name type="scientific">Ligilactobacillus ruminis</name>
    <dbReference type="NCBI Taxonomy" id="1623"/>
    <lineage>
        <taxon>Bacteria</taxon>
        <taxon>Bacillati</taxon>
        <taxon>Bacillota</taxon>
        <taxon>Bacilli</taxon>
        <taxon>Lactobacillales</taxon>
        <taxon>Lactobacillaceae</taxon>
        <taxon>Ligilactobacillus</taxon>
    </lineage>
</organism>
<evidence type="ECO:0000256" key="4">
    <source>
        <dbReference type="ARBA" id="ARBA00022692"/>
    </source>
</evidence>
<gene>
    <name evidence="8" type="primary">mreD</name>
    <name evidence="8" type="ORF">DXD09_02935</name>
</gene>
<name>A0A3E4MDM2_9LACO</name>
<dbReference type="Pfam" id="PF04093">
    <property type="entry name" value="MreD"/>
    <property type="match status" value="1"/>
</dbReference>
<evidence type="ECO:0000256" key="6">
    <source>
        <dbReference type="ARBA" id="ARBA00022989"/>
    </source>
</evidence>
<dbReference type="GO" id="GO:0005886">
    <property type="term" value="C:plasma membrane"/>
    <property type="evidence" value="ECO:0007669"/>
    <property type="project" value="UniProtKB-SubCell"/>
</dbReference>
<protein>
    <submittedName>
        <fullName evidence="8">Rod shape-determining protein MreD</fullName>
    </submittedName>
</protein>
<sequence length="172" mass="19718">METSKMKYVFPVGLFLAFLLDGTLSSILASQMFTSHVAIESRLILLWFVMAIFYGDEKVVHIYVWAFLSGLLFDVYYTGFLGIMAIIVPFIVYLNREATPFFGRSFIMVLLIYLIDITILTAMNYFAFSLIGQASTQFDEFVMRVLWPTLVYNIALFVMLFVPVKKVFTGIS</sequence>
<evidence type="ECO:0000256" key="2">
    <source>
        <dbReference type="ARBA" id="ARBA00007776"/>
    </source>
</evidence>
<evidence type="ECO:0000256" key="3">
    <source>
        <dbReference type="ARBA" id="ARBA00022475"/>
    </source>
</evidence>